<sequence>MDASVGSYHGSPTSNHRTETSPVPSMSAEVSYPLAAQVMTIDATFIEEQLAQMNEAITKLTKTVEDKDMLIAALMSQLES</sequence>
<feature type="region of interest" description="Disordered" evidence="1">
    <location>
        <begin position="1"/>
        <end position="27"/>
    </location>
</feature>
<proteinExistence type="predicted"/>
<dbReference type="Proteomes" id="UP000290289">
    <property type="component" value="Chromosome 7"/>
</dbReference>
<evidence type="ECO:0000256" key="1">
    <source>
        <dbReference type="SAM" id="MobiDB-lite"/>
    </source>
</evidence>
<name>A0A498JHW5_MALDO</name>
<comment type="caution">
    <text evidence="2">The sequence shown here is derived from an EMBL/GenBank/DDBJ whole genome shotgun (WGS) entry which is preliminary data.</text>
</comment>
<reference evidence="2 3" key="1">
    <citation type="submission" date="2018-10" db="EMBL/GenBank/DDBJ databases">
        <title>A high-quality apple genome assembly.</title>
        <authorList>
            <person name="Hu J."/>
        </authorList>
    </citation>
    <scope>NUCLEOTIDE SEQUENCE [LARGE SCALE GENOMIC DNA]</scope>
    <source>
        <strain evidence="3">cv. HFTH1</strain>
        <tissue evidence="2">Young leaf</tissue>
    </source>
</reference>
<accession>A0A498JHW5</accession>
<organism evidence="2 3">
    <name type="scientific">Malus domestica</name>
    <name type="common">Apple</name>
    <name type="synonym">Pyrus malus</name>
    <dbReference type="NCBI Taxonomy" id="3750"/>
    <lineage>
        <taxon>Eukaryota</taxon>
        <taxon>Viridiplantae</taxon>
        <taxon>Streptophyta</taxon>
        <taxon>Embryophyta</taxon>
        <taxon>Tracheophyta</taxon>
        <taxon>Spermatophyta</taxon>
        <taxon>Magnoliopsida</taxon>
        <taxon>eudicotyledons</taxon>
        <taxon>Gunneridae</taxon>
        <taxon>Pentapetalae</taxon>
        <taxon>rosids</taxon>
        <taxon>fabids</taxon>
        <taxon>Rosales</taxon>
        <taxon>Rosaceae</taxon>
        <taxon>Amygdaloideae</taxon>
        <taxon>Maleae</taxon>
        <taxon>Malus</taxon>
    </lineage>
</organism>
<protein>
    <submittedName>
        <fullName evidence="2">Uncharacterized protein</fullName>
    </submittedName>
</protein>
<keyword evidence="3" id="KW-1185">Reference proteome</keyword>
<evidence type="ECO:0000313" key="3">
    <source>
        <dbReference type="Proteomes" id="UP000290289"/>
    </source>
</evidence>
<feature type="compositionally biased region" description="Polar residues" evidence="1">
    <location>
        <begin position="10"/>
        <end position="24"/>
    </location>
</feature>
<dbReference type="EMBL" id="RDQH01000333">
    <property type="protein sequence ID" value="RXH93272.1"/>
    <property type="molecule type" value="Genomic_DNA"/>
</dbReference>
<dbReference type="AlphaFoldDB" id="A0A498JHW5"/>
<gene>
    <name evidence="2" type="ORF">DVH24_013848</name>
</gene>
<evidence type="ECO:0000313" key="2">
    <source>
        <dbReference type="EMBL" id="RXH93272.1"/>
    </source>
</evidence>